<organism evidence="2 3">
    <name type="scientific">Bacteriovorax antarcticus</name>
    <dbReference type="NCBI Taxonomy" id="3088717"/>
    <lineage>
        <taxon>Bacteria</taxon>
        <taxon>Pseudomonadati</taxon>
        <taxon>Bdellovibrionota</taxon>
        <taxon>Bacteriovoracia</taxon>
        <taxon>Bacteriovoracales</taxon>
        <taxon>Bacteriovoracaceae</taxon>
        <taxon>Bacteriovorax</taxon>
    </lineage>
</organism>
<dbReference type="PROSITE" id="PS51257">
    <property type="entry name" value="PROKAR_LIPOPROTEIN"/>
    <property type="match status" value="1"/>
</dbReference>
<name>A0ABU5VZH8_9BACT</name>
<dbReference type="RefSeq" id="WP_323578207.1">
    <property type="nucleotide sequence ID" value="NZ_JAYGJQ010000002.1"/>
</dbReference>
<feature type="signal peptide" evidence="1">
    <location>
        <begin position="1"/>
        <end position="20"/>
    </location>
</feature>
<evidence type="ECO:0000313" key="3">
    <source>
        <dbReference type="Proteomes" id="UP001302274"/>
    </source>
</evidence>
<evidence type="ECO:0000256" key="1">
    <source>
        <dbReference type="SAM" id="SignalP"/>
    </source>
</evidence>
<gene>
    <name evidence="2" type="ORF">SHI21_17300</name>
</gene>
<keyword evidence="3" id="KW-1185">Reference proteome</keyword>
<accession>A0ABU5VZH8</accession>
<sequence>MKKILSVLILMSLSSCSSLLPTTPKVLPPFDQKVNCTPKSLIYLDQNIQTGKRSVTEKIKSHQRYRSFVKTKLDAAHACYLKEVEQHKDIDYSYNVCMVVELNEEGSVSYLDIEDNNNPLPASVSKCLYDIFEIMDYKKVGSAGIFSQALRFENKKTSK</sequence>
<feature type="chain" id="PRO_5046826603" description="Lipoprotein" evidence="1">
    <location>
        <begin position="21"/>
        <end position="159"/>
    </location>
</feature>
<dbReference type="Proteomes" id="UP001302274">
    <property type="component" value="Unassembled WGS sequence"/>
</dbReference>
<evidence type="ECO:0000313" key="2">
    <source>
        <dbReference type="EMBL" id="MEA9357992.1"/>
    </source>
</evidence>
<protein>
    <recommendedName>
        <fullName evidence="4">Lipoprotein</fullName>
    </recommendedName>
</protein>
<dbReference type="EMBL" id="JAYGJQ010000002">
    <property type="protein sequence ID" value="MEA9357992.1"/>
    <property type="molecule type" value="Genomic_DNA"/>
</dbReference>
<comment type="caution">
    <text evidence="2">The sequence shown here is derived from an EMBL/GenBank/DDBJ whole genome shotgun (WGS) entry which is preliminary data.</text>
</comment>
<keyword evidence="1" id="KW-0732">Signal</keyword>
<reference evidence="2 3" key="1">
    <citation type="submission" date="2023-11" db="EMBL/GenBank/DDBJ databases">
        <title>A Novel Polar Bacteriovorax (B. antarcticus) Isolated from the Biocrust in Antarctica.</title>
        <authorList>
            <person name="Mun W."/>
            <person name="Choi S.Y."/>
            <person name="Mitchell R.J."/>
        </authorList>
    </citation>
    <scope>NUCLEOTIDE SEQUENCE [LARGE SCALE GENOMIC DNA]</scope>
    <source>
        <strain evidence="2 3">PP10</strain>
    </source>
</reference>
<evidence type="ECO:0008006" key="4">
    <source>
        <dbReference type="Google" id="ProtNLM"/>
    </source>
</evidence>
<proteinExistence type="predicted"/>